<dbReference type="EMBL" id="JAVDWU010000016">
    <property type="protein sequence ID" value="MDR7152965.1"/>
    <property type="molecule type" value="Genomic_DNA"/>
</dbReference>
<reference evidence="2 3" key="1">
    <citation type="submission" date="2023-07" db="EMBL/GenBank/DDBJ databases">
        <title>Sorghum-associated microbial communities from plants grown in Nebraska, USA.</title>
        <authorList>
            <person name="Schachtman D."/>
        </authorList>
    </citation>
    <scope>NUCLEOTIDE SEQUENCE [LARGE SCALE GENOMIC DNA]</scope>
    <source>
        <strain evidence="2 3">4249</strain>
    </source>
</reference>
<protein>
    <recommendedName>
        <fullName evidence="4">DUF305 domain-containing protein</fullName>
    </recommendedName>
</protein>
<accession>A0ABU1WUI3</accession>
<dbReference type="Proteomes" id="UP001265700">
    <property type="component" value="Unassembled WGS sequence"/>
</dbReference>
<gene>
    <name evidence="2" type="ORF">J2W49_004944</name>
</gene>
<dbReference type="RefSeq" id="WP_310322229.1">
    <property type="nucleotide sequence ID" value="NZ_JAVDWU010000016.1"/>
</dbReference>
<keyword evidence="3" id="KW-1185">Reference proteome</keyword>
<feature type="signal peptide" evidence="1">
    <location>
        <begin position="1"/>
        <end position="26"/>
    </location>
</feature>
<evidence type="ECO:0000313" key="3">
    <source>
        <dbReference type="Proteomes" id="UP001265700"/>
    </source>
</evidence>
<proteinExistence type="predicted"/>
<feature type="chain" id="PRO_5046117619" description="DUF305 domain-containing protein" evidence="1">
    <location>
        <begin position="27"/>
        <end position="115"/>
    </location>
</feature>
<evidence type="ECO:0008006" key="4">
    <source>
        <dbReference type="Google" id="ProtNLM"/>
    </source>
</evidence>
<evidence type="ECO:0000256" key="1">
    <source>
        <dbReference type="SAM" id="SignalP"/>
    </source>
</evidence>
<evidence type="ECO:0000313" key="2">
    <source>
        <dbReference type="EMBL" id="MDR7152965.1"/>
    </source>
</evidence>
<sequence length="115" mass="12474">MKRPAAVRNCAISMVLALGAVGGTQAQTAQMDQFIEDMVHMHQDSTLCIEKSASTAAIRQQLVTFLQATGAQSTVTPRALAMAMWANFPCPFSPLRQEACCHCWPGGHMPVRQGR</sequence>
<organism evidence="2 3">
    <name type="scientific">Hydrogenophaga palleronii</name>
    <dbReference type="NCBI Taxonomy" id="65655"/>
    <lineage>
        <taxon>Bacteria</taxon>
        <taxon>Pseudomonadati</taxon>
        <taxon>Pseudomonadota</taxon>
        <taxon>Betaproteobacteria</taxon>
        <taxon>Burkholderiales</taxon>
        <taxon>Comamonadaceae</taxon>
        <taxon>Hydrogenophaga</taxon>
    </lineage>
</organism>
<keyword evidence="1" id="KW-0732">Signal</keyword>
<comment type="caution">
    <text evidence="2">The sequence shown here is derived from an EMBL/GenBank/DDBJ whole genome shotgun (WGS) entry which is preliminary data.</text>
</comment>
<name>A0ABU1WUI3_9BURK</name>